<dbReference type="Pfam" id="PF13205">
    <property type="entry name" value="Big_5"/>
    <property type="match status" value="1"/>
</dbReference>
<sequence>MIHSRCLSKLLFVFLAFLLVACGGGGGGGGGGSSKQTTETQPPPLPPNSDTTPPEIISVSPAPNSIDIPRDAKIVVKFNEPLDWSTVRSTNFSFSGPGYTNGSVGYNESDNTLHFESFSRFDYSSVYSATISKNITDTVGNQLAQDYIWSFTSEAEPLIPTDRSEFLICVTNSDELIAALEQAETDGEDTYIRVQKGLYTGNFSYNSSTTERLYIEGGYENECLDRSGSILTWAPSTTIQSGPTGYGSVLSLVSSAETVFLIEGITIQNGQPGTNYSALSLSNLGKVILTLSIVRNNTNGTPGGMSASADIVGIIDNEFSDNSGKYTIGGAFIAGNYVVFERNTVINHSANSGEAISINAINEAKVFGNYIRNNLIGGVKVDAPKVTFDWNKVENNAGIGFDIASSTGSSEYISIKNNLIDGNVNDSRGGGFEASSDHIDVSHNRIINNIATTSGGGFLRINSANIINNVIAENQASSTSTGGLHVVMGINKEVVITNNTIINNSSLTKGGGLKIVGIPLRLDIYNNIIVNNSASEGADLYFDNNSSGVANPMTVNMHKNNYDQSVNGIYLVEEFAIGEDNFDNLYPGYIDPLFPYLPTGSVLIDKGDNFAPGIPELDLIDNARIINGQVDLGAYENTDQEWVSTSITEEEPNDSSNEAYNFELNYRTGFLFLGALNDVSDTADYYRFTTNNTSGLLSIYLCNSPDNCQQPFYIGDEIYIELLDDQGVIINSTYSEQTNNNEHVFNITPVHGEVYDVRVKAKDTAGADFNYKLVITD</sequence>
<dbReference type="SUPFAM" id="SSF51126">
    <property type="entry name" value="Pectin lyase-like"/>
    <property type="match status" value="2"/>
</dbReference>
<dbReference type="InterPro" id="IPR032812">
    <property type="entry name" value="SbsA_Ig"/>
</dbReference>
<dbReference type="Gene3D" id="2.60.120.380">
    <property type="match status" value="1"/>
</dbReference>
<dbReference type="PROSITE" id="PS51257">
    <property type="entry name" value="PROKAR_LIPOPROTEIN"/>
    <property type="match status" value="1"/>
</dbReference>
<dbReference type="SMART" id="SM00710">
    <property type="entry name" value="PbH1"/>
    <property type="match status" value="6"/>
</dbReference>
<feature type="domain" description="SbsA Ig-like" evidence="3">
    <location>
        <begin position="50"/>
        <end position="152"/>
    </location>
</feature>
<evidence type="ECO:0000256" key="1">
    <source>
        <dbReference type="ARBA" id="ARBA00022729"/>
    </source>
</evidence>
<dbReference type="RefSeq" id="WP_348396439.1">
    <property type="nucleotide sequence ID" value="NZ_CP136600.1"/>
</dbReference>
<keyword evidence="1" id="KW-0732">Signal</keyword>
<accession>A0ABZ0GPH4</accession>
<reference evidence="4 5" key="1">
    <citation type="submission" date="2023-09" db="EMBL/GenBank/DDBJ databases">
        <authorList>
            <person name="Qi X."/>
        </authorList>
    </citation>
    <scope>NUCLEOTIDE SEQUENCE [LARGE SCALE GENOMIC DNA]</scope>
    <source>
        <strain evidence="4 5">S1-1</strain>
    </source>
</reference>
<evidence type="ECO:0000256" key="2">
    <source>
        <dbReference type="SAM" id="MobiDB-lite"/>
    </source>
</evidence>
<dbReference type="InterPro" id="IPR011050">
    <property type="entry name" value="Pectin_lyase_fold/virulence"/>
</dbReference>
<protein>
    <submittedName>
        <fullName evidence="4">Ig-like domain-containing protein</fullName>
    </submittedName>
</protein>
<feature type="region of interest" description="Disordered" evidence="2">
    <location>
        <begin position="28"/>
        <end position="55"/>
    </location>
</feature>
<evidence type="ECO:0000313" key="5">
    <source>
        <dbReference type="Proteomes" id="UP001301442"/>
    </source>
</evidence>
<dbReference type="Gene3D" id="2.60.40.1220">
    <property type="match status" value="1"/>
</dbReference>
<dbReference type="InterPro" id="IPR006626">
    <property type="entry name" value="PbH1"/>
</dbReference>
<dbReference type="InterPro" id="IPR014755">
    <property type="entry name" value="Cu-Rt/internalin_Ig-like"/>
</dbReference>
<organism evidence="4 5">
    <name type="scientific">Thalassotalea fonticola</name>
    <dbReference type="NCBI Taxonomy" id="3065649"/>
    <lineage>
        <taxon>Bacteria</taxon>
        <taxon>Pseudomonadati</taxon>
        <taxon>Pseudomonadota</taxon>
        <taxon>Gammaproteobacteria</taxon>
        <taxon>Alteromonadales</taxon>
        <taxon>Colwelliaceae</taxon>
        <taxon>Thalassotalea</taxon>
    </lineage>
</organism>
<dbReference type="EMBL" id="CP136600">
    <property type="protein sequence ID" value="WOH37653.1"/>
    <property type="molecule type" value="Genomic_DNA"/>
</dbReference>
<evidence type="ECO:0000313" key="4">
    <source>
        <dbReference type="EMBL" id="WOH37653.1"/>
    </source>
</evidence>
<dbReference type="Proteomes" id="UP001301442">
    <property type="component" value="Chromosome"/>
</dbReference>
<keyword evidence="5" id="KW-1185">Reference proteome</keyword>
<evidence type="ECO:0000259" key="3">
    <source>
        <dbReference type="Pfam" id="PF13205"/>
    </source>
</evidence>
<gene>
    <name evidence="4" type="ORF">RI844_20200</name>
</gene>
<name>A0ABZ0GPH4_9GAMM</name>
<proteinExistence type="predicted"/>